<reference evidence="1" key="1">
    <citation type="submission" date="2020-05" db="EMBL/GenBank/DDBJ databases">
        <title>Large-scale comparative analyses of tick genomes elucidate their genetic diversity and vector capacities.</title>
        <authorList>
            <person name="Jia N."/>
            <person name="Wang J."/>
            <person name="Shi W."/>
            <person name="Du L."/>
            <person name="Sun Y."/>
            <person name="Zhan W."/>
            <person name="Jiang J."/>
            <person name="Wang Q."/>
            <person name="Zhang B."/>
            <person name="Ji P."/>
            <person name="Sakyi L.B."/>
            <person name="Cui X."/>
            <person name="Yuan T."/>
            <person name="Jiang B."/>
            <person name="Yang W."/>
            <person name="Lam T.T.-Y."/>
            <person name="Chang Q."/>
            <person name="Ding S."/>
            <person name="Wang X."/>
            <person name="Zhu J."/>
            <person name="Ruan X."/>
            <person name="Zhao L."/>
            <person name="Wei J."/>
            <person name="Que T."/>
            <person name="Du C."/>
            <person name="Cheng J."/>
            <person name="Dai P."/>
            <person name="Han X."/>
            <person name="Huang E."/>
            <person name="Gao Y."/>
            <person name="Liu J."/>
            <person name="Shao H."/>
            <person name="Ye R."/>
            <person name="Li L."/>
            <person name="Wei W."/>
            <person name="Wang X."/>
            <person name="Wang C."/>
            <person name="Yang T."/>
            <person name="Huo Q."/>
            <person name="Li W."/>
            <person name="Guo W."/>
            <person name="Chen H."/>
            <person name="Zhou L."/>
            <person name="Ni X."/>
            <person name="Tian J."/>
            <person name="Zhou Y."/>
            <person name="Sheng Y."/>
            <person name="Liu T."/>
            <person name="Pan Y."/>
            <person name="Xia L."/>
            <person name="Li J."/>
            <person name="Zhao F."/>
            <person name="Cao W."/>
        </authorList>
    </citation>
    <scope>NUCLEOTIDE SEQUENCE</scope>
    <source>
        <strain evidence="1">Hyas-2018</strain>
    </source>
</reference>
<keyword evidence="2" id="KW-1185">Reference proteome</keyword>
<name>A0ACB7TKC4_HYAAI</name>
<gene>
    <name evidence="1" type="ORF">HPB50_020332</name>
</gene>
<evidence type="ECO:0000313" key="2">
    <source>
        <dbReference type="Proteomes" id="UP000821845"/>
    </source>
</evidence>
<comment type="caution">
    <text evidence="1">The sequence shown here is derived from an EMBL/GenBank/DDBJ whole genome shotgun (WGS) entry which is preliminary data.</text>
</comment>
<accession>A0ACB7TKC4</accession>
<dbReference type="EMBL" id="CM023481">
    <property type="protein sequence ID" value="KAH6947626.1"/>
    <property type="molecule type" value="Genomic_DNA"/>
</dbReference>
<organism evidence="1 2">
    <name type="scientific">Hyalomma asiaticum</name>
    <name type="common">Tick</name>
    <dbReference type="NCBI Taxonomy" id="266040"/>
    <lineage>
        <taxon>Eukaryota</taxon>
        <taxon>Metazoa</taxon>
        <taxon>Ecdysozoa</taxon>
        <taxon>Arthropoda</taxon>
        <taxon>Chelicerata</taxon>
        <taxon>Arachnida</taxon>
        <taxon>Acari</taxon>
        <taxon>Parasitiformes</taxon>
        <taxon>Ixodida</taxon>
        <taxon>Ixodoidea</taxon>
        <taxon>Ixodidae</taxon>
        <taxon>Hyalomminae</taxon>
        <taxon>Hyalomma</taxon>
    </lineage>
</organism>
<sequence length="102" mass="11588">MVAPENCGKEVVHGIDIRITEETILEGFASHEQYPEVLGMRRIGESTTVIITFAEADVPRTLVCFGVMMKCFLFKKCYEMCYRCSEQGHRSDVCDSLEAKCR</sequence>
<dbReference type="Proteomes" id="UP000821845">
    <property type="component" value="Chromosome 1"/>
</dbReference>
<protein>
    <submittedName>
        <fullName evidence="1">Uncharacterized protein</fullName>
    </submittedName>
</protein>
<proteinExistence type="predicted"/>
<evidence type="ECO:0000313" key="1">
    <source>
        <dbReference type="EMBL" id="KAH6947626.1"/>
    </source>
</evidence>